<evidence type="ECO:0000313" key="1">
    <source>
        <dbReference type="EMBL" id="AIU56952.1"/>
    </source>
</evidence>
<accession>A0A097PUU3</accession>
<name>A0A097PUU3_NPVAC</name>
<dbReference type="InterPro" id="IPR013083">
    <property type="entry name" value="Znf_RING/FYVE/PHD"/>
</dbReference>
<dbReference type="EMBL" id="KU697903">
    <property type="protein sequence ID" value="ANN45838.1"/>
    <property type="molecule type" value="Genomic_DNA"/>
</dbReference>
<dbReference type="Gene3D" id="3.30.40.10">
    <property type="entry name" value="Zinc/RING finger domain, C3HC4 (zinc finger)"/>
    <property type="match status" value="1"/>
</dbReference>
<organism evidence="1">
    <name type="scientific">Autographa californica nuclear polyhedrosis virus</name>
    <name type="common">AcMNPV</name>
    <dbReference type="NCBI Taxonomy" id="46015"/>
    <lineage>
        <taxon>Viruses</taxon>
        <taxon>Viruses incertae sedis</taxon>
        <taxon>Naldaviricetes</taxon>
        <taxon>Lefavirales</taxon>
        <taxon>Baculoviridae</taxon>
        <taxon>Alphabaculovirus</taxon>
        <taxon>Alphabaculovirus aucalifornicae</taxon>
    </lineage>
</organism>
<dbReference type="InterPro" id="IPR008573">
    <property type="entry name" value="Baculovirus_U-box/Ring-like"/>
</dbReference>
<reference evidence="1" key="1">
    <citation type="submission" date="2014-09" db="EMBL/GenBank/DDBJ databases">
        <title>Complete Genome Sequence of the E2 Strain of Autographa californica Multiple Nucleopolyhedrovirus.</title>
        <authorList>
            <person name="Maghodia A.B."/>
            <person name="Jarvis D.L."/>
            <person name="Geisler C."/>
        </authorList>
    </citation>
    <scope>NUCLEOTIDE SEQUENCE</scope>
    <source>
        <strain evidence="1">E2</strain>
    </source>
</reference>
<evidence type="ECO:0000313" key="2">
    <source>
        <dbReference type="EMBL" id="ANN45838.1"/>
    </source>
</evidence>
<reference evidence="2" key="2">
    <citation type="journal article" date="2016" name="Sci. Rep.">
        <title>Generating a host range-expanded recombinant baculovirus.</title>
        <authorList>
            <person name="Wu C."/>
            <person name="Deng Z."/>
            <person name="Long Z."/>
            <person name="Cai Y."/>
            <person name="Ying Z."/>
            <person name="Yin H."/>
            <person name="Yuan M."/>
            <person name="Clem R.J."/>
            <person name="Yang K."/>
            <person name="Pang Y."/>
        </authorList>
    </citation>
    <scope>NUCLEOTIDE SEQUENCE</scope>
    <source>
        <strain evidence="2">VAcRev-2</strain>
    </source>
</reference>
<organismHost>
    <name type="scientific">Lepidoptera</name>
    <name type="common">moths &amp; butterflies</name>
    <dbReference type="NCBI Taxonomy" id="7088"/>
</organismHost>
<proteinExistence type="predicted"/>
<dbReference type="OrthoDB" id="12505at10239"/>
<dbReference type="SUPFAM" id="SSF57850">
    <property type="entry name" value="RING/U-box"/>
    <property type="match status" value="1"/>
</dbReference>
<gene>
    <name evidence="1" type="primary">AcOrf-53</name>
    <name evidence="2" type="synonym">Orf-53</name>
    <name evidence="2" type="ORF">ACNVgp053</name>
</gene>
<protein>
    <submittedName>
        <fullName evidence="1">AcOrf-53</fullName>
    </submittedName>
    <submittedName>
        <fullName evidence="2">Orf-53 peptide</fullName>
    </submittedName>
</protein>
<dbReference type="EMBL" id="KM667940">
    <property type="protein sequence ID" value="AIU56952.1"/>
    <property type="molecule type" value="Genomic_DNA"/>
</dbReference>
<dbReference type="Pfam" id="PF05883">
    <property type="entry name" value="Baculo_RING"/>
    <property type="match status" value="1"/>
</dbReference>
<sequence length="139" mass="17056">MFCTFCLKDRNYYMFKLFKDYWPTCTTECQICLEKIDDNGGIVAMPDTGMLNLEKMFHEQCIQRWRREHTRDPFNRVIKYYFNFPPKTLEECNVMLRETKGFIGDHEIDRVYKRVYQRVTQEDALDIELDFRHFFKMQS</sequence>